<comment type="caution">
    <text evidence="1">The sequence shown here is derived from an EMBL/GenBank/DDBJ whole genome shotgun (WGS) entry which is preliminary data.</text>
</comment>
<name>A0A917XZQ0_9BACI</name>
<dbReference type="RefSeq" id="WP_188857755.1">
    <property type="nucleotide sequence ID" value="NZ_BMOS01000017.1"/>
</dbReference>
<sequence length="206" mass="23962">MEVLVFNVSHWIGYHIANRLLQEGYKVKGIEEEAFNNHLIDFFLRNSNFELITSRAEITIPLAICVGEIPERVECNYDQLIQINGKNPHSTDTIAIHIPYLFGEWMPMTKEACYIEGNRVSFSSQEFLEEGVYIKDFLELLLKLLESPPAGQVFFVRSARNQSLKGKKLEKTFLLDENIAIEKNLIQVKEHFHKFQTLYPIVEDRL</sequence>
<reference evidence="1" key="2">
    <citation type="submission" date="2020-09" db="EMBL/GenBank/DDBJ databases">
        <authorList>
            <person name="Sun Q."/>
            <person name="Ohkuma M."/>
        </authorList>
    </citation>
    <scope>NUCLEOTIDE SEQUENCE</scope>
    <source>
        <strain evidence="1">JCM 17251</strain>
    </source>
</reference>
<protein>
    <submittedName>
        <fullName evidence="1">Uncharacterized protein</fullName>
    </submittedName>
</protein>
<evidence type="ECO:0000313" key="2">
    <source>
        <dbReference type="Proteomes" id="UP000624041"/>
    </source>
</evidence>
<evidence type="ECO:0000313" key="1">
    <source>
        <dbReference type="EMBL" id="GGN60348.1"/>
    </source>
</evidence>
<proteinExistence type="predicted"/>
<dbReference type="Proteomes" id="UP000624041">
    <property type="component" value="Unassembled WGS sequence"/>
</dbReference>
<dbReference type="EMBL" id="BMOS01000017">
    <property type="protein sequence ID" value="GGN60348.1"/>
    <property type="molecule type" value="Genomic_DNA"/>
</dbReference>
<keyword evidence="2" id="KW-1185">Reference proteome</keyword>
<organism evidence="1 2">
    <name type="scientific">Oceanobacillus indicireducens</name>
    <dbReference type="NCBI Taxonomy" id="1004261"/>
    <lineage>
        <taxon>Bacteria</taxon>
        <taxon>Bacillati</taxon>
        <taxon>Bacillota</taxon>
        <taxon>Bacilli</taxon>
        <taxon>Bacillales</taxon>
        <taxon>Bacillaceae</taxon>
        <taxon>Oceanobacillus</taxon>
    </lineage>
</organism>
<gene>
    <name evidence="1" type="ORF">GCM10007971_24370</name>
</gene>
<accession>A0A917XZQ0</accession>
<dbReference type="AlphaFoldDB" id="A0A917XZQ0"/>
<reference evidence="1" key="1">
    <citation type="journal article" date="2014" name="Int. J. Syst. Evol. Microbiol.">
        <title>Complete genome sequence of Corynebacterium casei LMG S-19264T (=DSM 44701T), isolated from a smear-ripened cheese.</title>
        <authorList>
            <consortium name="US DOE Joint Genome Institute (JGI-PGF)"/>
            <person name="Walter F."/>
            <person name="Albersmeier A."/>
            <person name="Kalinowski J."/>
            <person name="Ruckert C."/>
        </authorList>
    </citation>
    <scope>NUCLEOTIDE SEQUENCE</scope>
    <source>
        <strain evidence="1">JCM 17251</strain>
    </source>
</reference>